<dbReference type="EC" id="2.7.1.26" evidence="15"/>
<dbReference type="OMA" id="HRGHQAI"/>
<accession>A0A0D6GH70</accession>
<evidence type="ECO:0000256" key="1">
    <source>
        <dbReference type="ARBA" id="ARBA00002121"/>
    </source>
</evidence>
<dbReference type="NCBIfam" id="TIGR00083">
    <property type="entry name" value="ribF"/>
    <property type="match status" value="1"/>
</dbReference>
<evidence type="ECO:0000256" key="12">
    <source>
        <dbReference type="ARBA" id="ARBA00023268"/>
    </source>
</evidence>
<protein>
    <recommendedName>
        <fullName evidence="15">Riboflavin biosynthesis protein</fullName>
    </recommendedName>
    <domain>
        <recommendedName>
            <fullName evidence="15">Riboflavin kinase</fullName>
            <ecNumber evidence="15">2.7.1.26</ecNumber>
        </recommendedName>
        <alternativeName>
            <fullName evidence="15">Flavokinase</fullName>
        </alternativeName>
    </domain>
    <domain>
        <recommendedName>
            <fullName evidence="15">FMN adenylyltransferase</fullName>
            <ecNumber evidence="15">2.7.7.2</ecNumber>
        </recommendedName>
        <alternativeName>
            <fullName evidence="15">FAD pyrophosphorylase</fullName>
        </alternativeName>
        <alternativeName>
            <fullName evidence="15">FAD synthase</fullName>
        </alternativeName>
    </domain>
</protein>
<gene>
    <name evidence="17" type="ORF">CIP107547_01679</name>
</gene>
<evidence type="ECO:0000256" key="4">
    <source>
        <dbReference type="ARBA" id="ARBA00022630"/>
    </source>
</evidence>
<dbReference type="GO" id="GO:0003919">
    <property type="term" value="F:FMN adenylyltransferase activity"/>
    <property type="evidence" value="ECO:0007669"/>
    <property type="project" value="UniProtKB-UniRule"/>
</dbReference>
<keyword evidence="4 15" id="KW-0285">Flavoprotein</keyword>
<dbReference type="InterPro" id="IPR023465">
    <property type="entry name" value="Riboflavin_kinase_dom_sf"/>
</dbReference>
<keyword evidence="11 15" id="KW-0067">ATP-binding</keyword>
<evidence type="ECO:0000256" key="10">
    <source>
        <dbReference type="ARBA" id="ARBA00022827"/>
    </source>
</evidence>
<keyword evidence="6 15" id="KW-0808">Transferase</keyword>
<evidence type="ECO:0000256" key="11">
    <source>
        <dbReference type="ARBA" id="ARBA00022840"/>
    </source>
</evidence>
<dbReference type="InterPro" id="IPR014729">
    <property type="entry name" value="Rossmann-like_a/b/a_fold"/>
</dbReference>
<dbReference type="EMBL" id="CADDAV010000020">
    <property type="protein sequence ID" value="CAB0609416.1"/>
    <property type="molecule type" value="Genomic_DNA"/>
</dbReference>
<evidence type="ECO:0000313" key="18">
    <source>
        <dbReference type="Proteomes" id="UP000480222"/>
    </source>
</evidence>
<dbReference type="Proteomes" id="UP000480222">
    <property type="component" value="Unassembled WGS sequence"/>
</dbReference>
<dbReference type="Pfam" id="PF01687">
    <property type="entry name" value="Flavokinase"/>
    <property type="match status" value="1"/>
</dbReference>
<dbReference type="InterPro" id="IPR023468">
    <property type="entry name" value="Riboflavin_kinase"/>
</dbReference>
<evidence type="ECO:0000256" key="9">
    <source>
        <dbReference type="ARBA" id="ARBA00022777"/>
    </source>
</evidence>
<dbReference type="InterPro" id="IPR002606">
    <property type="entry name" value="Riboflavin_kinase_bac"/>
</dbReference>
<comment type="caution">
    <text evidence="17">The sequence shown here is derived from an EMBL/GenBank/DDBJ whole genome shotgun (WGS) entry which is preliminary data.</text>
</comment>
<dbReference type="SMART" id="SM00904">
    <property type="entry name" value="Flavokinase"/>
    <property type="match status" value="1"/>
</dbReference>
<dbReference type="AlphaFoldDB" id="A0A0D6GH70"/>
<comment type="function">
    <text evidence="1">Catalyzes the phosphorylation of riboflavin to FMN followed by the adenylation of FMN to FAD.</text>
</comment>
<evidence type="ECO:0000256" key="3">
    <source>
        <dbReference type="ARBA" id="ARBA00005201"/>
    </source>
</evidence>
<dbReference type="EC" id="2.7.7.2" evidence="15"/>
<comment type="pathway">
    <text evidence="3 15">Cofactor biosynthesis; FMN biosynthesis; FMN from riboflavin (ATP route): step 1/1.</text>
</comment>
<evidence type="ECO:0000256" key="2">
    <source>
        <dbReference type="ARBA" id="ARBA00004726"/>
    </source>
</evidence>
<keyword evidence="10 15" id="KW-0274">FAD</keyword>
<dbReference type="PANTHER" id="PTHR22749:SF6">
    <property type="entry name" value="RIBOFLAVIN KINASE"/>
    <property type="match status" value="1"/>
</dbReference>
<dbReference type="SUPFAM" id="SSF52374">
    <property type="entry name" value="Nucleotidylyl transferase"/>
    <property type="match status" value="1"/>
</dbReference>
<feature type="domain" description="Riboflavin kinase" evidence="16">
    <location>
        <begin position="186"/>
        <end position="322"/>
    </location>
</feature>
<comment type="pathway">
    <text evidence="2 15">Cofactor biosynthesis; FAD biosynthesis; FAD from FMN: step 1/1.</text>
</comment>
<dbReference type="KEGG" id="cdip:ERS451417_01495"/>
<dbReference type="InterPro" id="IPR015865">
    <property type="entry name" value="Riboflavin_kinase_bac/euk"/>
</dbReference>
<dbReference type="FunFam" id="2.40.30.30:FF:000003">
    <property type="entry name" value="Riboflavin biosynthesis protein"/>
    <property type="match status" value="1"/>
</dbReference>
<sequence length="323" mass="35203">MDQVDIWHRLEDIPADLKASVITIGVFDGVHRGHRTLVAAATDRAQALGVPSVLVTFNPHPLSVLRPDKMPPLLGTVNQRADLAESLGVDHMFAMNFTAELSHLSPEEFFCSVIKDKLNAQAVVVGKNFTFGYKAAGTTDTLKALGEKYGVEIYVLDLLTENGDVVSSTAIRSDLLEGNIRRANWGLGREFSVHGDVVRGAGRGGKELGFPTANLYFPDSIALPEDGVYAGWLTVTSSAPIDGDMVRGVRYPAAISVGHNPTFGDKRRSVESFVLDRHADLYGHSIVVEFVDRIRPMVKFDGIDELLVAIENDVTQTRAILHI</sequence>
<evidence type="ECO:0000259" key="16">
    <source>
        <dbReference type="SMART" id="SM00904"/>
    </source>
</evidence>
<keyword evidence="9 15" id="KW-0418">Kinase</keyword>
<comment type="catalytic activity">
    <reaction evidence="13 15">
        <text>riboflavin + ATP = FMN + ADP + H(+)</text>
        <dbReference type="Rhea" id="RHEA:14357"/>
        <dbReference type="ChEBI" id="CHEBI:15378"/>
        <dbReference type="ChEBI" id="CHEBI:30616"/>
        <dbReference type="ChEBI" id="CHEBI:57986"/>
        <dbReference type="ChEBI" id="CHEBI:58210"/>
        <dbReference type="ChEBI" id="CHEBI:456216"/>
        <dbReference type="EC" id="2.7.1.26"/>
    </reaction>
</comment>
<evidence type="ECO:0000256" key="7">
    <source>
        <dbReference type="ARBA" id="ARBA00022695"/>
    </source>
</evidence>
<organism evidence="17 18">
    <name type="scientific">Corynebacterium diphtheriae</name>
    <dbReference type="NCBI Taxonomy" id="1717"/>
    <lineage>
        <taxon>Bacteria</taxon>
        <taxon>Bacillati</taxon>
        <taxon>Actinomycetota</taxon>
        <taxon>Actinomycetes</taxon>
        <taxon>Mycobacteriales</taxon>
        <taxon>Corynebacteriaceae</taxon>
        <taxon>Corynebacterium</taxon>
    </lineage>
</organism>
<proteinExistence type="inferred from homology"/>
<dbReference type="GO" id="GO:0009231">
    <property type="term" value="P:riboflavin biosynthetic process"/>
    <property type="evidence" value="ECO:0007669"/>
    <property type="project" value="InterPro"/>
</dbReference>
<evidence type="ECO:0000313" key="17">
    <source>
        <dbReference type="EMBL" id="CAB0609416.1"/>
    </source>
</evidence>
<dbReference type="UniPathway" id="UPA00276">
    <property type="reaction ID" value="UER00406"/>
</dbReference>
<dbReference type="Gene3D" id="3.40.50.620">
    <property type="entry name" value="HUPs"/>
    <property type="match status" value="1"/>
</dbReference>
<dbReference type="GO" id="GO:0006747">
    <property type="term" value="P:FAD biosynthetic process"/>
    <property type="evidence" value="ECO:0007669"/>
    <property type="project" value="UniProtKB-UniRule"/>
</dbReference>
<dbReference type="GO" id="GO:0008531">
    <property type="term" value="F:riboflavin kinase activity"/>
    <property type="evidence" value="ECO:0007669"/>
    <property type="project" value="UniProtKB-UniRule"/>
</dbReference>
<evidence type="ECO:0000256" key="14">
    <source>
        <dbReference type="ARBA" id="ARBA00049494"/>
    </source>
</evidence>
<dbReference type="PIRSF" id="PIRSF004491">
    <property type="entry name" value="FAD_Synth"/>
    <property type="match status" value="1"/>
</dbReference>
<dbReference type="RefSeq" id="WP_014307014.1">
    <property type="nucleotide sequence ID" value="NZ_CAJDXW010000002.1"/>
</dbReference>
<keyword evidence="5 15" id="KW-0288">FMN</keyword>
<dbReference type="InterPro" id="IPR015864">
    <property type="entry name" value="FAD_synthase"/>
</dbReference>
<reference evidence="17 18" key="1">
    <citation type="submission" date="2020-02" db="EMBL/GenBank/DDBJ databases">
        <authorList>
            <person name="Brisse S."/>
        </authorList>
    </citation>
    <scope>NUCLEOTIDE SEQUENCE [LARGE SCALE GENOMIC DNA]</scope>
    <source>
        <strain evidence="17">CIP107547</strain>
    </source>
</reference>
<keyword evidence="7 15" id="KW-0548">Nucleotidyltransferase</keyword>
<name>A0A0D6GH70_CORDP</name>
<dbReference type="Pfam" id="PF06574">
    <property type="entry name" value="FAD_syn"/>
    <property type="match status" value="1"/>
</dbReference>
<dbReference type="NCBIfam" id="NF004160">
    <property type="entry name" value="PRK05627.1-3"/>
    <property type="match status" value="1"/>
</dbReference>
<dbReference type="GO" id="GO:0009398">
    <property type="term" value="P:FMN biosynthetic process"/>
    <property type="evidence" value="ECO:0007669"/>
    <property type="project" value="UniProtKB-UniRule"/>
</dbReference>
<evidence type="ECO:0000256" key="6">
    <source>
        <dbReference type="ARBA" id="ARBA00022679"/>
    </source>
</evidence>
<dbReference type="GO" id="GO:0005524">
    <property type="term" value="F:ATP binding"/>
    <property type="evidence" value="ECO:0007669"/>
    <property type="project" value="UniProtKB-UniRule"/>
</dbReference>
<dbReference type="GeneID" id="29421238"/>
<comment type="catalytic activity">
    <reaction evidence="14 15">
        <text>FMN + ATP + H(+) = FAD + diphosphate</text>
        <dbReference type="Rhea" id="RHEA:17237"/>
        <dbReference type="ChEBI" id="CHEBI:15378"/>
        <dbReference type="ChEBI" id="CHEBI:30616"/>
        <dbReference type="ChEBI" id="CHEBI:33019"/>
        <dbReference type="ChEBI" id="CHEBI:57692"/>
        <dbReference type="ChEBI" id="CHEBI:58210"/>
        <dbReference type="EC" id="2.7.7.2"/>
    </reaction>
</comment>
<comment type="similarity">
    <text evidence="15">Belongs to the ribF family.</text>
</comment>
<evidence type="ECO:0000256" key="5">
    <source>
        <dbReference type="ARBA" id="ARBA00022643"/>
    </source>
</evidence>
<dbReference type="PANTHER" id="PTHR22749">
    <property type="entry name" value="RIBOFLAVIN KINASE/FMN ADENYLYLTRANSFERASE"/>
    <property type="match status" value="1"/>
</dbReference>
<evidence type="ECO:0000256" key="15">
    <source>
        <dbReference type="PIRNR" id="PIRNR004491"/>
    </source>
</evidence>
<evidence type="ECO:0000256" key="13">
    <source>
        <dbReference type="ARBA" id="ARBA00047880"/>
    </source>
</evidence>
<dbReference type="SUPFAM" id="SSF82114">
    <property type="entry name" value="Riboflavin kinase-like"/>
    <property type="match status" value="1"/>
</dbReference>
<keyword evidence="8 15" id="KW-0547">Nucleotide-binding</keyword>
<dbReference type="UniPathway" id="UPA00277">
    <property type="reaction ID" value="UER00407"/>
</dbReference>
<evidence type="ECO:0000256" key="8">
    <source>
        <dbReference type="ARBA" id="ARBA00022741"/>
    </source>
</evidence>
<keyword evidence="12" id="KW-0511">Multifunctional enzyme</keyword>
<dbReference type="CDD" id="cd02064">
    <property type="entry name" value="FAD_synthetase_N"/>
    <property type="match status" value="1"/>
</dbReference>
<dbReference type="FunFam" id="3.40.50.620:FF:000021">
    <property type="entry name" value="Riboflavin biosynthesis protein"/>
    <property type="match status" value="1"/>
</dbReference>
<dbReference type="Gene3D" id="2.40.30.30">
    <property type="entry name" value="Riboflavin kinase-like"/>
    <property type="match status" value="1"/>
</dbReference>